<dbReference type="EMBL" id="JAGJCB010000001">
    <property type="protein sequence ID" value="MBP0902402.1"/>
    <property type="molecule type" value="Genomic_DNA"/>
</dbReference>
<proteinExistence type="predicted"/>
<dbReference type="GO" id="GO:0032259">
    <property type="term" value="P:methylation"/>
    <property type="evidence" value="ECO:0007669"/>
    <property type="project" value="UniProtKB-KW"/>
</dbReference>
<keyword evidence="1 5" id="KW-0489">Methyltransferase</keyword>
<organism evidence="5 6">
    <name type="scientific">Mariniflexile gromovii</name>
    <dbReference type="NCBI Taxonomy" id="362523"/>
    <lineage>
        <taxon>Bacteria</taxon>
        <taxon>Pseudomonadati</taxon>
        <taxon>Bacteroidota</taxon>
        <taxon>Flavobacteriia</taxon>
        <taxon>Flavobacteriales</taxon>
        <taxon>Flavobacteriaceae</taxon>
        <taxon>Mariniflexile</taxon>
    </lineage>
</organism>
<dbReference type="RefSeq" id="WP_209651789.1">
    <property type="nucleotide sequence ID" value="NZ_JAGJCB010000001.1"/>
</dbReference>
<evidence type="ECO:0000313" key="6">
    <source>
        <dbReference type="Proteomes" id="UP000670776"/>
    </source>
</evidence>
<sequence length="213" mass="24857">MINIELFCGSSGFTKVSRSFGHECLSVDIRRRKEICEPHLKMDILKVRSSFFESMKPDIMWIGLPCDIWSYASGGFHLDKDFKPKTEKAKIHLDIFYKTIQIIMDSKPKHWFIENPRGRLRNYPDHLEFLKNNAGHTFECTLSSYGFGTTKPTNIFTNYQALKLKELDSFGRGAKNKVPCRFDNMTKVQRQKTPELLYKSIIKQIIEKETNGY</sequence>
<keyword evidence="2" id="KW-0808">Transferase</keyword>
<dbReference type="InterPro" id="IPR029063">
    <property type="entry name" value="SAM-dependent_MTases_sf"/>
</dbReference>
<dbReference type="Pfam" id="PF00145">
    <property type="entry name" value="DNA_methylase"/>
    <property type="match status" value="1"/>
</dbReference>
<dbReference type="SUPFAM" id="SSF53335">
    <property type="entry name" value="S-adenosyl-L-methionine-dependent methyltransferases"/>
    <property type="match status" value="1"/>
</dbReference>
<name>A0ABS4BP81_9FLAO</name>
<evidence type="ECO:0000256" key="2">
    <source>
        <dbReference type="ARBA" id="ARBA00022679"/>
    </source>
</evidence>
<dbReference type="Proteomes" id="UP000670776">
    <property type="component" value="Unassembled WGS sequence"/>
</dbReference>
<evidence type="ECO:0000256" key="3">
    <source>
        <dbReference type="ARBA" id="ARBA00022747"/>
    </source>
</evidence>
<keyword evidence="3" id="KW-0680">Restriction system</keyword>
<gene>
    <name evidence="5" type="ORF">J8H85_01060</name>
</gene>
<dbReference type="InterPro" id="IPR001525">
    <property type="entry name" value="C5_MeTfrase"/>
</dbReference>
<dbReference type="Gene3D" id="3.40.50.150">
    <property type="entry name" value="Vaccinia Virus protein VP39"/>
    <property type="match status" value="1"/>
</dbReference>
<keyword evidence="6" id="KW-1185">Reference proteome</keyword>
<evidence type="ECO:0000256" key="1">
    <source>
        <dbReference type="ARBA" id="ARBA00022603"/>
    </source>
</evidence>
<comment type="catalytic activity">
    <reaction evidence="4">
        <text>a 2'-deoxycytidine in DNA + S-adenosyl-L-methionine = a 5-methyl-2'-deoxycytidine in DNA + S-adenosyl-L-homocysteine + H(+)</text>
        <dbReference type="Rhea" id="RHEA:13681"/>
        <dbReference type="Rhea" id="RHEA-COMP:11369"/>
        <dbReference type="Rhea" id="RHEA-COMP:11370"/>
        <dbReference type="ChEBI" id="CHEBI:15378"/>
        <dbReference type="ChEBI" id="CHEBI:57856"/>
        <dbReference type="ChEBI" id="CHEBI:59789"/>
        <dbReference type="ChEBI" id="CHEBI:85452"/>
        <dbReference type="ChEBI" id="CHEBI:85454"/>
        <dbReference type="EC" id="2.1.1.37"/>
    </reaction>
</comment>
<protein>
    <submittedName>
        <fullName evidence="5">DNA cytosine methyltransferase</fullName>
    </submittedName>
</protein>
<evidence type="ECO:0000313" key="5">
    <source>
        <dbReference type="EMBL" id="MBP0902402.1"/>
    </source>
</evidence>
<evidence type="ECO:0000256" key="4">
    <source>
        <dbReference type="ARBA" id="ARBA00047422"/>
    </source>
</evidence>
<reference evidence="5 6" key="1">
    <citation type="submission" date="2021-04" db="EMBL/GenBank/DDBJ databases">
        <title>Mariniflexile gromovii gen. nov., sp. nov., a gliding bacterium isolated from the sea urchin Strongylocentrotus intermedius.</title>
        <authorList>
            <person name="Ko S."/>
            <person name="Le V."/>
            <person name="Ahn C.-Y."/>
            <person name="Oh H.-M."/>
        </authorList>
    </citation>
    <scope>NUCLEOTIDE SEQUENCE [LARGE SCALE GENOMIC DNA]</scope>
    <source>
        <strain evidence="5 6">KCTC 12570</strain>
    </source>
</reference>
<comment type="caution">
    <text evidence="5">The sequence shown here is derived from an EMBL/GenBank/DDBJ whole genome shotgun (WGS) entry which is preliminary data.</text>
</comment>
<dbReference type="GO" id="GO:0008168">
    <property type="term" value="F:methyltransferase activity"/>
    <property type="evidence" value="ECO:0007669"/>
    <property type="project" value="UniProtKB-KW"/>
</dbReference>
<accession>A0ABS4BP81</accession>